<evidence type="ECO:0000313" key="1">
    <source>
        <dbReference type="EMBL" id="KAK5902659.1"/>
    </source>
</evidence>
<dbReference type="Proteomes" id="UP001335648">
    <property type="component" value="Unassembled WGS sequence"/>
</dbReference>
<comment type="caution">
    <text evidence="1">The sequence shown here is derived from an EMBL/GenBank/DDBJ whole genome shotgun (WGS) entry which is preliminary data.</text>
</comment>
<protein>
    <submittedName>
        <fullName evidence="1">Uncharacterized protein</fullName>
    </submittedName>
</protein>
<sequence>MWCIYRSLGIGKPHLGNVPRRTSAGCLVGTLLEMSSSERGLRRRSRRRPRLRRIYICKTVDNESPVAFLFHAASFSAALLPPALPLHRKRKHA</sequence>
<gene>
    <name evidence="1" type="ORF">CesoFtcFv8_007895</name>
</gene>
<accession>A0AAN8H4S9</accession>
<keyword evidence="2" id="KW-1185">Reference proteome</keyword>
<organism evidence="1 2">
    <name type="scientific">Champsocephalus esox</name>
    <name type="common">pike icefish</name>
    <dbReference type="NCBI Taxonomy" id="159716"/>
    <lineage>
        <taxon>Eukaryota</taxon>
        <taxon>Metazoa</taxon>
        <taxon>Chordata</taxon>
        <taxon>Craniata</taxon>
        <taxon>Vertebrata</taxon>
        <taxon>Euteleostomi</taxon>
        <taxon>Actinopterygii</taxon>
        <taxon>Neopterygii</taxon>
        <taxon>Teleostei</taxon>
        <taxon>Neoteleostei</taxon>
        <taxon>Acanthomorphata</taxon>
        <taxon>Eupercaria</taxon>
        <taxon>Perciformes</taxon>
        <taxon>Notothenioidei</taxon>
        <taxon>Channichthyidae</taxon>
        <taxon>Champsocephalus</taxon>
    </lineage>
</organism>
<dbReference type="AlphaFoldDB" id="A0AAN8H4S9"/>
<reference evidence="1 2" key="1">
    <citation type="journal article" date="2023" name="Mol. Biol. Evol.">
        <title>Genomics of Secondarily Temperate Adaptation in the Only Non-Antarctic Icefish.</title>
        <authorList>
            <person name="Rivera-Colon A.G."/>
            <person name="Rayamajhi N."/>
            <person name="Minhas B.F."/>
            <person name="Madrigal G."/>
            <person name="Bilyk K.T."/>
            <person name="Yoon V."/>
            <person name="Hune M."/>
            <person name="Gregory S."/>
            <person name="Cheng C.H.C."/>
            <person name="Catchen J.M."/>
        </authorList>
    </citation>
    <scope>NUCLEOTIDE SEQUENCE [LARGE SCALE GENOMIC DNA]</scope>
    <source>
        <tissue evidence="1">Hepatocytes</tissue>
    </source>
</reference>
<proteinExistence type="predicted"/>
<evidence type="ECO:0000313" key="2">
    <source>
        <dbReference type="Proteomes" id="UP001335648"/>
    </source>
</evidence>
<name>A0AAN8H4S9_9TELE</name>
<dbReference type="EMBL" id="JAULUE010002051">
    <property type="protein sequence ID" value="KAK5902659.1"/>
    <property type="molecule type" value="Genomic_DNA"/>
</dbReference>